<keyword evidence="2" id="KW-1185">Reference proteome</keyword>
<organism evidence="3">
    <name type="scientific">Brugia pahangi</name>
    <name type="common">Filarial nematode worm</name>
    <dbReference type="NCBI Taxonomy" id="6280"/>
    <lineage>
        <taxon>Eukaryota</taxon>
        <taxon>Metazoa</taxon>
        <taxon>Ecdysozoa</taxon>
        <taxon>Nematoda</taxon>
        <taxon>Chromadorea</taxon>
        <taxon>Rhabditida</taxon>
        <taxon>Spirurina</taxon>
        <taxon>Spiruromorpha</taxon>
        <taxon>Filarioidea</taxon>
        <taxon>Onchocercidae</taxon>
        <taxon>Brugia</taxon>
    </lineage>
</organism>
<sequence length="66" mass="7931">MRKSSKHFKDCLLLWFNLKTSDVELHTSTTMKRCDETFFNLHQQIMVTDDNKEVRIRDFCDMESAD</sequence>
<evidence type="ECO:0000313" key="1">
    <source>
        <dbReference type="EMBL" id="VDN81335.1"/>
    </source>
</evidence>
<dbReference type="EMBL" id="UZAD01000006">
    <property type="protein sequence ID" value="VDN81335.1"/>
    <property type="molecule type" value="Genomic_DNA"/>
</dbReference>
<evidence type="ECO:0000313" key="2">
    <source>
        <dbReference type="Proteomes" id="UP000278627"/>
    </source>
</evidence>
<reference evidence="1 2" key="2">
    <citation type="submission" date="2018-11" db="EMBL/GenBank/DDBJ databases">
        <authorList>
            <consortium name="Pathogen Informatics"/>
        </authorList>
    </citation>
    <scope>NUCLEOTIDE SEQUENCE [LARGE SCALE GENOMIC DNA]</scope>
</reference>
<dbReference type="WBParaSite" id="BPAG_0000014801-mRNA-1">
    <property type="protein sequence ID" value="BPAG_0000014801-mRNA-1"/>
    <property type="gene ID" value="BPAG_0000014801"/>
</dbReference>
<gene>
    <name evidence="1" type="ORF">BPAG_LOCUS149</name>
</gene>
<accession>A0A0N4SWX2</accession>
<evidence type="ECO:0000313" key="3">
    <source>
        <dbReference type="WBParaSite" id="BPAG_0000014801-mRNA-1"/>
    </source>
</evidence>
<protein>
    <submittedName>
        <fullName evidence="1 3">Uncharacterized protein</fullName>
    </submittedName>
</protein>
<name>A0A0N4SWX2_BRUPA</name>
<reference evidence="3" key="1">
    <citation type="submission" date="2017-02" db="UniProtKB">
        <authorList>
            <consortium name="WormBaseParasite"/>
        </authorList>
    </citation>
    <scope>IDENTIFICATION</scope>
</reference>
<dbReference type="AlphaFoldDB" id="A0A0N4SWX2"/>
<dbReference type="Proteomes" id="UP000278627">
    <property type="component" value="Unassembled WGS sequence"/>
</dbReference>
<proteinExistence type="predicted"/>